<sequence length="392" mass="44570">MPVQLGKHFWPAFSFVQGLRIDYLSPTVYLTDLIIIGILINWLVEKVKSQKSKVKITSKNSKVLILFLCLLVFLLINCLFAQNQGAAFYLLIKIIEFVFLGIYIIQNHYQASRFSLPVSISVIYSSLFAVIQFLKQKSLGGIMYWLGERTFDAGTPGIAKAIINGQLVLRPYATFPHPNALAGFLLVGFILSFPYWWKRNRSFSFLYIILVVSAIFLSFSRSVWLAGILILVWIIGKKVFLSASLIIGLIFIFAFSQLSGSEAIFQRVDLNIAAIKMFQQSPILGVGLNNFIVRLPEFWNDSGQVLWYQAVHNIFLLVLAETGFVGLVLFLWLLFQTLKRIPASHFSLLASLSVILFLGLFDHYWLTLQSTQLLFTIVLGLSWSKPRLTRYN</sequence>
<dbReference type="PANTHER" id="PTHR37422:SF13">
    <property type="entry name" value="LIPOPOLYSACCHARIDE BIOSYNTHESIS PROTEIN PA4999-RELATED"/>
    <property type="match status" value="1"/>
</dbReference>
<dbReference type="InterPro" id="IPR051533">
    <property type="entry name" value="WaaL-like"/>
</dbReference>
<dbReference type="Pfam" id="PF04932">
    <property type="entry name" value="Wzy_C"/>
    <property type="match status" value="1"/>
</dbReference>
<dbReference type="Proteomes" id="UP000228996">
    <property type="component" value="Unassembled WGS sequence"/>
</dbReference>
<feature type="transmembrane region" description="Helical" evidence="5">
    <location>
        <begin position="180"/>
        <end position="197"/>
    </location>
</feature>
<feature type="transmembrane region" description="Helical" evidence="5">
    <location>
        <begin position="341"/>
        <end position="358"/>
    </location>
</feature>
<proteinExistence type="predicted"/>
<comment type="subcellular location">
    <subcellularLocation>
        <location evidence="1">Membrane</location>
        <topology evidence="1">Multi-pass membrane protein</topology>
    </subcellularLocation>
</comment>
<evidence type="ECO:0000256" key="2">
    <source>
        <dbReference type="ARBA" id="ARBA00022692"/>
    </source>
</evidence>
<keyword evidence="4 5" id="KW-0472">Membrane</keyword>
<dbReference type="InterPro" id="IPR007016">
    <property type="entry name" value="O-antigen_ligase-rel_domated"/>
</dbReference>
<evidence type="ECO:0000256" key="4">
    <source>
        <dbReference type="ARBA" id="ARBA00023136"/>
    </source>
</evidence>
<evidence type="ECO:0000313" key="8">
    <source>
        <dbReference type="Proteomes" id="UP000228996"/>
    </source>
</evidence>
<evidence type="ECO:0000256" key="3">
    <source>
        <dbReference type="ARBA" id="ARBA00022989"/>
    </source>
</evidence>
<gene>
    <name evidence="7" type="ORF">COT44_03345</name>
</gene>
<keyword evidence="2 5" id="KW-0812">Transmembrane</keyword>
<feature type="transmembrane region" description="Helical" evidence="5">
    <location>
        <begin position="240"/>
        <end position="258"/>
    </location>
</feature>
<reference evidence="8" key="1">
    <citation type="submission" date="2017-09" db="EMBL/GenBank/DDBJ databases">
        <title>Depth-based differentiation of microbial function through sediment-hosted aquifers and enrichment of novel symbionts in the deep terrestrial subsurface.</title>
        <authorList>
            <person name="Probst A.J."/>
            <person name="Ladd B."/>
            <person name="Jarett J.K."/>
            <person name="Geller-Mcgrath D.E."/>
            <person name="Sieber C.M.K."/>
            <person name="Emerson J.B."/>
            <person name="Anantharaman K."/>
            <person name="Thomas B.C."/>
            <person name="Malmstrom R."/>
            <person name="Stieglmeier M."/>
            <person name="Klingl A."/>
            <person name="Woyke T."/>
            <person name="Ryan C.M."/>
            <person name="Banfield J.F."/>
        </authorList>
    </citation>
    <scope>NUCLEOTIDE SEQUENCE [LARGE SCALE GENOMIC DNA]</scope>
</reference>
<dbReference type="GO" id="GO:0016020">
    <property type="term" value="C:membrane"/>
    <property type="evidence" value="ECO:0007669"/>
    <property type="project" value="UniProtKB-SubCell"/>
</dbReference>
<accession>A0A2M6XCR0</accession>
<feature type="transmembrane region" description="Helical" evidence="5">
    <location>
        <begin position="204"/>
        <end position="234"/>
    </location>
</feature>
<comment type="caution">
    <text evidence="7">The sequence shown here is derived from an EMBL/GenBank/DDBJ whole genome shotgun (WGS) entry which is preliminary data.</text>
</comment>
<feature type="transmembrane region" description="Helical" evidence="5">
    <location>
        <begin position="63"/>
        <end position="82"/>
    </location>
</feature>
<dbReference type="EMBL" id="PEYO01000017">
    <property type="protein sequence ID" value="PIU03453.1"/>
    <property type="molecule type" value="Genomic_DNA"/>
</dbReference>
<evidence type="ECO:0000313" key="7">
    <source>
        <dbReference type="EMBL" id="PIU03453.1"/>
    </source>
</evidence>
<evidence type="ECO:0000259" key="6">
    <source>
        <dbReference type="Pfam" id="PF04932"/>
    </source>
</evidence>
<feature type="transmembrane region" description="Helical" evidence="5">
    <location>
        <begin position="23"/>
        <end position="43"/>
    </location>
</feature>
<name>A0A2M6XCR0_9BACT</name>
<feature type="transmembrane region" description="Helical" evidence="5">
    <location>
        <begin position="88"/>
        <end position="105"/>
    </location>
</feature>
<organism evidence="7 8">
    <name type="scientific">Candidatus Shapirobacteria bacterium CG08_land_8_20_14_0_20_39_18</name>
    <dbReference type="NCBI Taxonomy" id="1974883"/>
    <lineage>
        <taxon>Bacteria</taxon>
        <taxon>Candidatus Shapironibacteriota</taxon>
    </lineage>
</organism>
<keyword evidence="3 5" id="KW-1133">Transmembrane helix</keyword>
<feature type="transmembrane region" description="Helical" evidence="5">
    <location>
        <begin position="313"/>
        <end position="334"/>
    </location>
</feature>
<protein>
    <recommendedName>
        <fullName evidence="6">O-antigen ligase-related domain-containing protein</fullName>
    </recommendedName>
</protein>
<dbReference type="PANTHER" id="PTHR37422">
    <property type="entry name" value="TEICHURONIC ACID BIOSYNTHESIS PROTEIN TUAE"/>
    <property type="match status" value="1"/>
</dbReference>
<feature type="transmembrane region" description="Helical" evidence="5">
    <location>
        <begin position="114"/>
        <end position="134"/>
    </location>
</feature>
<dbReference type="AlphaFoldDB" id="A0A2M6XCR0"/>
<evidence type="ECO:0000256" key="5">
    <source>
        <dbReference type="SAM" id="Phobius"/>
    </source>
</evidence>
<feature type="domain" description="O-antigen ligase-related" evidence="6">
    <location>
        <begin position="207"/>
        <end position="331"/>
    </location>
</feature>
<evidence type="ECO:0000256" key="1">
    <source>
        <dbReference type="ARBA" id="ARBA00004141"/>
    </source>
</evidence>